<evidence type="ECO:0000256" key="3">
    <source>
        <dbReference type="ARBA" id="ARBA00022989"/>
    </source>
</evidence>
<dbReference type="AlphaFoldDB" id="A0A377KUT6"/>
<evidence type="ECO:0000256" key="5">
    <source>
        <dbReference type="SAM" id="MobiDB-lite"/>
    </source>
</evidence>
<feature type="transmembrane region" description="Helical" evidence="6">
    <location>
        <begin position="41"/>
        <end position="65"/>
    </location>
</feature>
<dbReference type="PANTHER" id="PTHR41335:SF1">
    <property type="entry name" value="MEMBRANE PROTEIN"/>
    <property type="match status" value="1"/>
</dbReference>
<keyword evidence="3 6" id="KW-1133">Transmembrane helix</keyword>
<gene>
    <name evidence="8" type="ORF">DW084_03330</name>
</gene>
<evidence type="ECO:0000256" key="6">
    <source>
        <dbReference type="SAM" id="Phobius"/>
    </source>
</evidence>
<sequence length="145" mass="16303">MKNQWRVIVGILLILVIVLFAVANNMTVPINFGFTTIQSPLILVIIGSALLGALILLLVSTSAMFRQKKELKQLRKELSDYRSNNEKVLQEQREVLEREYTNKQAELAARQQQLDDQEAQLSSRAAGASTPPTIDEEMKSFESQA</sequence>
<accession>A0A377KUT6</accession>
<dbReference type="PANTHER" id="PTHR41335">
    <property type="entry name" value="MEMBRANE PROTEIN-RELATED"/>
    <property type="match status" value="1"/>
</dbReference>
<feature type="compositionally biased region" description="Polar residues" evidence="5">
    <location>
        <begin position="110"/>
        <end position="123"/>
    </location>
</feature>
<dbReference type="EMBL" id="QRMZ01000003">
    <property type="protein sequence ID" value="RHK07709.1"/>
    <property type="molecule type" value="Genomic_DNA"/>
</dbReference>
<evidence type="ECO:0000256" key="2">
    <source>
        <dbReference type="ARBA" id="ARBA00022692"/>
    </source>
</evidence>
<evidence type="ECO:0000313" key="9">
    <source>
        <dbReference type="Proteomes" id="UP000286288"/>
    </source>
</evidence>
<keyword evidence="1" id="KW-1003">Cell membrane</keyword>
<feature type="domain" description="Lipopolysaccharide assembly protein A" evidence="7">
    <location>
        <begin position="24"/>
        <end position="82"/>
    </location>
</feature>
<dbReference type="GO" id="GO:0005886">
    <property type="term" value="C:plasma membrane"/>
    <property type="evidence" value="ECO:0007669"/>
    <property type="project" value="InterPro"/>
</dbReference>
<reference evidence="8 9" key="1">
    <citation type="submission" date="2018-08" db="EMBL/GenBank/DDBJ databases">
        <title>A genome reference for cultivated species of the human gut microbiota.</title>
        <authorList>
            <person name="Zou Y."/>
            <person name="Xue W."/>
            <person name="Luo G."/>
        </authorList>
    </citation>
    <scope>NUCLEOTIDE SEQUENCE [LARGE SCALE GENOMIC DNA]</scope>
    <source>
        <strain evidence="8 9">AF48-16</strain>
    </source>
</reference>
<keyword evidence="2 6" id="KW-0812">Transmembrane</keyword>
<evidence type="ECO:0000256" key="1">
    <source>
        <dbReference type="ARBA" id="ARBA00022475"/>
    </source>
</evidence>
<protein>
    <submittedName>
        <fullName evidence="8">DUF1049 domain-containing protein</fullName>
    </submittedName>
</protein>
<dbReference type="InterPro" id="IPR010445">
    <property type="entry name" value="LapA_dom"/>
</dbReference>
<feature type="region of interest" description="Disordered" evidence="5">
    <location>
        <begin position="109"/>
        <end position="145"/>
    </location>
</feature>
<dbReference type="RefSeq" id="WP_115232346.1">
    <property type="nucleotide sequence ID" value="NZ_BJMG01000005.1"/>
</dbReference>
<feature type="compositionally biased region" description="Basic and acidic residues" evidence="5">
    <location>
        <begin position="136"/>
        <end position="145"/>
    </location>
</feature>
<organism evidence="8 9">
    <name type="scientific">Enterococcus casseliflavus</name>
    <name type="common">Enterococcus flavescens</name>
    <dbReference type="NCBI Taxonomy" id="37734"/>
    <lineage>
        <taxon>Bacteria</taxon>
        <taxon>Bacillati</taxon>
        <taxon>Bacillota</taxon>
        <taxon>Bacilli</taxon>
        <taxon>Lactobacillales</taxon>
        <taxon>Enterococcaceae</taxon>
        <taxon>Enterococcus</taxon>
    </lineage>
</organism>
<evidence type="ECO:0000259" key="7">
    <source>
        <dbReference type="Pfam" id="PF06305"/>
    </source>
</evidence>
<evidence type="ECO:0000313" key="8">
    <source>
        <dbReference type="EMBL" id="RHK07709.1"/>
    </source>
</evidence>
<proteinExistence type="predicted"/>
<keyword evidence="4 6" id="KW-0472">Membrane</keyword>
<dbReference type="Proteomes" id="UP000286288">
    <property type="component" value="Unassembled WGS sequence"/>
</dbReference>
<evidence type="ECO:0000256" key="4">
    <source>
        <dbReference type="ARBA" id="ARBA00023136"/>
    </source>
</evidence>
<dbReference type="Pfam" id="PF06305">
    <property type="entry name" value="LapA_dom"/>
    <property type="match status" value="1"/>
</dbReference>
<name>A0A377KUT6_ENTCA</name>
<comment type="caution">
    <text evidence="8">The sequence shown here is derived from an EMBL/GenBank/DDBJ whole genome shotgun (WGS) entry which is preliminary data.</text>
</comment>